<dbReference type="Gene3D" id="1.20.1250.20">
    <property type="entry name" value="MFS general substrate transporter like domains"/>
    <property type="match status" value="1"/>
</dbReference>
<comment type="similarity">
    <text evidence="2 9">Belongs to the major facilitator superfamily. Sugar transporter (TC 2.A.1.1) family.</text>
</comment>
<dbReference type="InterPro" id="IPR050360">
    <property type="entry name" value="MFS_Sugar_Transporters"/>
</dbReference>
<dbReference type="SUPFAM" id="SSF103473">
    <property type="entry name" value="MFS general substrate transporter"/>
    <property type="match status" value="1"/>
</dbReference>
<keyword evidence="3 9" id="KW-0813">Transport</keyword>
<keyword evidence="4 11" id="KW-0812">Transmembrane</keyword>
<keyword evidence="7 11" id="KW-0472">Membrane</keyword>
<dbReference type="PROSITE" id="PS00217">
    <property type="entry name" value="SUGAR_TRANSPORT_2"/>
    <property type="match status" value="1"/>
</dbReference>
<feature type="transmembrane region" description="Helical" evidence="11">
    <location>
        <begin position="110"/>
        <end position="130"/>
    </location>
</feature>
<feature type="transmembrane region" description="Helical" evidence="11">
    <location>
        <begin position="465"/>
        <end position="486"/>
    </location>
</feature>
<accession>A0A1G4MC38</accession>
<feature type="transmembrane region" description="Helical" evidence="11">
    <location>
        <begin position="202"/>
        <end position="222"/>
    </location>
</feature>
<dbReference type="FunFam" id="1.20.1250.20:FF:000026">
    <property type="entry name" value="MFS quinate transporter QutD"/>
    <property type="match status" value="1"/>
</dbReference>
<evidence type="ECO:0000259" key="12">
    <source>
        <dbReference type="PROSITE" id="PS50850"/>
    </source>
</evidence>
<feature type="compositionally biased region" description="Basic and acidic residues" evidence="10">
    <location>
        <begin position="533"/>
        <end position="548"/>
    </location>
</feature>
<feature type="region of interest" description="Disordered" evidence="10">
    <location>
        <begin position="531"/>
        <end position="556"/>
    </location>
</feature>
<keyword evidence="14" id="KW-1185">Reference proteome</keyword>
<feature type="transmembrane region" description="Helical" evidence="11">
    <location>
        <begin position="78"/>
        <end position="98"/>
    </location>
</feature>
<dbReference type="PANTHER" id="PTHR48022">
    <property type="entry name" value="PLASTIDIC GLUCOSE TRANSPORTER 4"/>
    <property type="match status" value="1"/>
</dbReference>
<dbReference type="Pfam" id="PF00083">
    <property type="entry name" value="Sugar_tr"/>
    <property type="match status" value="1"/>
</dbReference>
<reference evidence="13 14" key="1">
    <citation type="submission" date="2016-03" db="EMBL/GenBank/DDBJ databases">
        <authorList>
            <person name="Devillers H."/>
        </authorList>
    </citation>
    <scope>NUCLEOTIDE SEQUENCE [LARGE SCALE GENOMIC DNA]</scope>
    <source>
        <strain evidence="13">CBS 6772</strain>
    </source>
</reference>
<dbReference type="InterPro" id="IPR005829">
    <property type="entry name" value="Sugar_transporter_CS"/>
</dbReference>
<feature type="transmembrane region" description="Helical" evidence="11">
    <location>
        <begin position="334"/>
        <end position="356"/>
    </location>
</feature>
<dbReference type="GO" id="GO:0016020">
    <property type="term" value="C:membrane"/>
    <property type="evidence" value="ECO:0007669"/>
    <property type="project" value="UniProtKB-SubCell"/>
</dbReference>
<sequence>MTKNLAAKLGLKNIFAKTEERPTPKEVYNWRVYGTALVASTASVLIGYDTGFVGGCFANEYFLKNFDLADDTSKADTTVSNVISCFHAAAFFGALFSYPMSHYWGRKVSLSIAAGIAAIGAAIMLASVNGNLAPLYIGRVMTGLTVGASTNLTVVYLSEVSPAPIRGQIIALYEVGWRVGDLIGFWINYGVTQHIPGGNQQWVIPMGVQLIPAGMFFIGSFIMKESPRWLFQVNRDQEAIENLRFLRQLPEDHEYMIWEISTIRDSVEEQNATIGPGLFDPAKEVFVKNTKYFKRLGITCMLFIFQNFMGIQSINYYSPKIFESVGVKGTNATLFSSGMFGVVKFICTFIYILFIVDNYGRRKAFMASAGMCSICFWYVGAYLKINDPTKPGVSPGPGGKAAIGFMFIWTASFILAWSGGPFVWGAEVYEQNIRTFVQSINAAISWVPIFIMTRLTTEMINSMKYGIFLFFASIAAIAVPFVYFFVPETKGIALEDIDKLFEKGLSAHRAHKHVMSQSKPMIELRDGSQFFAEEPKKNKDEQIEDTRFSEQSSQKV</sequence>
<feature type="transmembrane region" description="Helical" evidence="11">
    <location>
        <begin position="436"/>
        <end position="453"/>
    </location>
</feature>
<feature type="transmembrane region" description="Helical" evidence="11">
    <location>
        <begin position="296"/>
        <end position="314"/>
    </location>
</feature>
<evidence type="ECO:0000256" key="6">
    <source>
        <dbReference type="ARBA" id="ARBA00022989"/>
    </source>
</evidence>
<dbReference type="GO" id="GO:0005351">
    <property type="term" value="F:carbohydrate:proton symporter activity"/>
    <property type="evidence" value="ECO:0007669"/>
    <property type="project" value="TreeGrafter"/>
</dbReference>
<dbReference type="NCBIfam" id="TIGR00879">
    <property type="entry name" value="SP"/>
    <property type="match status" value="1"/>
</dbReference>
<evidence type="ECO:0000256" key="4">
    <source>
        <dbReference type="ARBA" id="ARBA00022692"/>
    </source>
</evidence>
<evidence type="ECO:0000256" key="8">
    <source>
        <dbReference type="ARBA" id="ARBA00043213"/>
    </source>
</evidence>
<proteinExistence type="inferred from homology"/>
<evidence type="ECO:0000256" key="7">
    <source>
        <dbReference type="ARBA" id="ARBA00023136"/>
    </source>
</evidence>
<dbReference type="AlphaFoldDB" id="A0A1G4MC38"/>
<dbReference type="OMA" id="PADHIYM"/>
<gene>
    <name evidence="13" type="ORF">LAFE_0D12860G</name>
</gene>
<dbReference type="PROSITE" id="PS00216">
    <property type="entry name" value="SUGAR_TRANSPORT_1"/>
    <property type="match status" value="1"/>
</dbReference>
<organism evidence="13 14">
    <name type="scientific">Lachancea fermentati</name>
    <name type="common">Zygosaccharomyces fermentati</name>
    <dbReference type="NCBI Taxonomy" id="4955"/>
    <lineage>
        <taxon>Eukaryota</taxon>
        <taxon>Fungi</taxon>
        <taxon>Dikarya</taxon>
        <taxon>Ascomycota</taxon>
        <taxon>Saccharomycotina</taxon>
        <taxon>Saccharomycetes</taxon>
        <taxon>Saccharomycetales</taxon>
        <taxon>Saccharomycetaceae</taxon>
        <taxon>Lachancea</taxon>
    </lineage>
</organism>
<evidence type="ECO:0000256" key="2">
    <source>
        <dbReference type="ARBA" id="ARBA00010992"/>
    </source>
</evidence>
<keyword evidence="6 11" id="KW-1133">Transmembrane helix</keyword>
<feature type="transmembrane region" description="Helical" evidence="11">
    <location>
        <begin position="136"/>
        <end position="157"/>
    </location>
</feature>
<protein>
    <recommendedName>
        <fullName evidence="8">Quinate transporter</fullName>
    </recommendedName>
</protein>
<feature type="transmembrane region" description="Helical" evidence="11">
    <location>
        <begin position="363"/>
        <end position="383"/>
    </location>
</feature>
<evidence type="ECO:0000256" key="10">
    <source>
        <dbReference type="SAM" id="MobiDB-lite"/>
    </source>
</evidence>
<evidence type="ECO:0000256" key="5">
    <source>
        <dbReference type="ARBA" id="ARBA00022911"/>
    </source>
</evidence>
<dbReference type="InterPro" id="IPR036259">
    <property type="entry name" value="MFS_trans_sf"/>
</dbReference>
<dbReference type="InterPro" id="IPR003663">
    <property type="entry name" value="Sugar/inositol_transpt"/>
</dbReference>
<evidence type="ECO:0000256" key="9">
    <source>
        <dbReference type="RuleBase" id="RU003346"/>
    </source>
</evidence>
<comment type="subcellular location">
    <subcellularLocation>
        <location evidence="1">Membrane</location>
        <topology evidence="1">Multi-pass membrane protein</topology>
    </subcellularLocation>
</comment>
<dbReference type="PRINTS" id="PR00171">
    <property type="entry name" value="SUGRTRNSPORT"/>
</dbReference>
<feature type="transmembrane region" description="Helical" evidence="11">
    <location>
        <begin position="403"/>
        <end position="424"/>
    </location>
</feature>
<dbReference type="EMBL" id="LT598492">
    <property type="protein sequence ID" value="SCW01451.1"/>
    <property type="molecule type" value="Genomic_DNA"/>
</dbReference>
<dbReference type="PROSITE" id="PS50850">
    <property type="entry name" value="MFS"/>
    <property type="match status" value="1"/>
</dbReference>
<evidence type="ECO:0000313" key="14">
    <source>
        <dbReference type="Proteomes" id="UP000190831"/>
    </source>
</evidence>
<evidence type="ECO:0000256" key="11">
    <source>
        <dbReference type="SAM" id="Phobius"/>
    </source>
</evidence>
<feature type="domain" description="Major facilitator superfamily (MFS) profile" evidence="12">
    <location>
        <begin position="35"/>
        <end position="490"/>
    </location>
</feature>
<dbReference type="OrthoDB" id="508119at2759"/>
<dbReference type="InterPro" id="IPR020846">
    <property type="entry name" value="MFS_dom"/>
</dbReference>
<dbReference type="PANTHER" id="PTHR48022:SF34">
    <property type="entry name" value="MAJOR FACILITATOR SUPERFAMILY (MFS) PROFILE DOMAIN-CONTAINING PROTEIN-RELATED"/>
    <property type="match status" value="1"/>
</dbReference>
<dbReference type="Proteomes" id="UP000190831">
    <property type="component" value="Chromosome D"/>
</dbReference>
<evidence type="ECO:0000256" key="3">
    <source>
        <dbReference type="ARBA" id="ARBA00022448"/>
    </source>
</evidence>
<evidence type="ECO:0000313" key="13">
    <source>
        <dbReference type="EMBL" id="SCW01451.1"/>
    </source>
</evidence>
<name>A0A1G4MC38_LACFM</name>
<dbReference type="InterPro" id="IPR005828">
    <property type="entry name" value="MFS_sugar_transport-like"/>
</dbReference>
<evidence type="ECO:0000256" key="1">
    <source>
        <dbReference type="ARBA" id="ARBA00004141"/>
    </source>
</evidence>
<keyword evidence="5" id="KW-0672">Quinate metabolism</keyword>